<evidence type="ECO:0000313" key="3">
    <source>
        <dbReference type="EMBL" id="MBC5668879.1"/>
    </source>
</evidence>
<feature type="transmembrane region" description="Helical" evidence="1">
    <location>
        <begin position="275"/>
        <end position="291"/>
    </location>
</feature>
<feature type="transmembrane region" description="Helical" evidence="1">
    <location>
        <begin position="152"/>
        <end position="170"/>
    </location>
</feature>
<keyword evidence="1" id="KW-1133">Transmembrane helix</keyword>
<reference evidence="3 4" key="1">
    <citation type="submission" date="2020-08" db="EMBL/GenBank/DDBJ databases">
        <title>Genome public.</title>
        <authorList>
            <person name="Liu C."/>
            <person name="Sun Q."/>
        </authorList>
    </citation>
    <scope>NUCLEOTIDE SEQUENCE [LARGE SCALE GENOMIC DNA]</scope>
    <source>
        <strain evidence="3 4">BX4</strain>
    </source>
</reference>
<keyword evidence="1" id="KW-0472">Membrane</keyword>
<sequence length="373" mass="43321">MNSSVSKKRINSFTGLRFYMMIIIMLSHMEFLSLLHNGYVYSRFFHNAYVAVNFFFILSGFGLAYSYKCNEHLPQITLRNSISYGIKRVKKIYPVYFILLFVCLPYCLYLSISDGNTIIVAFCKTIFKLILDIFLVQSSTGILQLSTGINSVGWFLSTLFLLYICCPLLLKLNEKIKNSLKAVSLFWGINLALIIIFYYIFEAIESRTFFDSLSYTSPYLRIFYLISGILLCDMVKLSKRNLNAFNTFSETVIVLLNILWFVFRNSITIDIHIKYIVDFLLCVLLIYIFAFERGYISKALSNSFHVKAGNNTMYWFLIHYPIRLYVHAIFSFFSPAATWYIGIIEVTIIFVLTFLVTNIITGKKHYSTDTSMK</sequence>
<feature type="transmembrane region" description="Helical" evidence="1">
    <location>
        <begin position="182"/>
        <end position="201"/>
    </location>
</feature>
<protein>
    <submittedName>
        <fullName evidence="3">Acyltransferase</fullName>
    </submittedName>
</protein>
<name>A0ABR7F5J3_9FIRM</name>
<feature type="transmembrane region" description="Helical" evidence="1">
    <location>
        <begin position="312"/>
        <end position="333"/>
    </location>
</feature>
<evidence type="ECO:0000259" key="2">
    <source>
        <dbReference type="Pfam" id="PF01757"/>
    </source>
</evidence>
<feature type="transmembrane region" description="Helical" evidence="1">
    <location>
        <begin position="339"/>
        <end position="360"/>
    </location>
</feature>
<keyword evidence="3" id="KW-0808">Transferase</keyword>
<organism evidence="3 4">
    <name type="scientific">Eubacterium segne</name>
    <dbReference type="NCBI Taxonomy" id="2763045"/>
    <lineage>
        <taxon>Bacteria</taxon>
        <taxon>Bacillati</taxon>
        <taxon>Bacillota</taxon>
        <taxon>Clostridia</taxon>
        <taxon>Eubacteriales</taxon>
        <taxon>Eubacteriaceae</taxon>
        <taxon>Eubacterium</taxon>
    </lineage>
</organism>
<evidence type="ECO:0000256" key="1">
    <source>
        <dbReference type="SAM" id="Phobius"/>
    </source>
</evidence>
<dbReference type="GO" id="GO:0016746">
    <property type="term" value="F:acyltransferase activity"/>
    <property type="evidence" value="ECO:0007669"/>
    <property type="project" value="UniProtKB-KW"/>
</dbReference>
<feature type="domain" description="Acyltransferase 3" evidence="2">
    <location>
        <begin position="11"/>
        <end position="359"/>
    </location>
</feature>
<dbReference type="EMBL" id="JACOOZ010000011">
    <property type="protein sequence ID" value="MBC5668879.1"/>
    <property type="molecule type" value="Genomic_DNA"/>
</dbReference>
<keyword evidence="3" id="KW-0012">Acyltransferase</keyword>
<comment type="caution">
    <text evidence="3">The sequence shown here is derived from an EMBL/GenBank/DDBJ whole genome shotgun (WGS) entry which is preliminary data.</text>
</comment>
<accession>A0ABR7F5J3</accession>
<feature type="transmembrane region" description="Helical" evidence="1">
    <location>
        <begin position="48"/>
        <end position="67"/>
    </location>
</feature>
<feature type="transmembrane region" description="Helical" evidence="1">
    <location>
        <begin position="93"/>
        <end position="112"/>
    </location>
</feature>
<evidence type="ECO:0000313" key="4">
    <source>
        <dbReference type="Proteomes" id="UP000597877"/>
    </source>
</evidence>
<dbReference type="InterPro" id="IPR050879">
    <property type="entry name" value="Acyltransferase_3"/>
</dbReference>
<dbReference type="Pfam" id="PF01757">
    <property type="entry name" value="Acyl_transf_3"/>
    <property type="match status" value="1"/>
</dbReference>
<dbReference type="InterPro" id="IPR002656">
    <property type="entry name" value="Acyl_transf_3_dom"/>
</dbReference>
<keyword evidence="4" id="KW-1185">Reference proteome</keyword>
<dbReference type="Proteomes" id="UP000597877">
    <property type="component" value="Unassembled WGS sequence"/>
</dbReference>
<feature type="transmembrane region" description="Helical" evidence="1">
    <location>
        <begin position="244"/>
        <end position="263"/>
    </location>
</feature>
<feature type="transmembrane region" description="Helical" evidence="1">
    <location>
        <begin position="16"/>
        <end position="36"/>
    </location>
</feature>
<gene>
    <name evidence="3" type="ORF">H8S00_12965</name>
</gene>
<dbReference type="RefSeq" id="WP_186840692.1">
    <property type="nucleotide sequence ID" value="NZ_JACOOZ010000011.1"/>
</dbReference>
<dbReference type="PANTHER" id="PTHR23028">
    <property type="entry name" value="ACETYLTRANSFERASE"/>
    <property type="match status" value="1"/>
</dbReference>
<dbReference type="PANTHER" id="PTHR23028:SF53">
    <property type="entry name" value="ACYL_TRANSF_3 DOMAIN-CONTAINING PROTEIN"/>
    <property type="match status" value="1"/>
</dbReference>
<keyword evidence="1" id="KW-0812">Transmembrane</keyword>
<proteinExistence type="predicted"/>